<dbReference type="SUPFAM" id="SSF47240">
    <property type="entry name" value="Ferritin-like"/>
    <property type="match status" value="1"/>
</dbReference>
<dbReference type="InterPro" id="IPR012347">
    <property type="entry name" value="Ferritin-like"/>
</dbReference>
<dbReference type="EMBL" id="VYQF01000001">
    <property type="protein sequence ID" value="KAA9040607.1"/>
    <property type="molecule type" value="Genomic_DNA"/>
</dbReference>
<dbReference type="InterPro" id="IPR047114">
    <property type="entry name" value="YciF"/>
</dbReference>
<proteinExistence type="predicted"/>
<keyword evidence="2" id="KW-1185">Reference proteome</keyword>
<dbReference type="AlphaFoldDB" id="A0A5J5IKN8"/>
<name>A0A5J5IKN8_9BACT</name>
<dbReference type="InterPro" id="IPR009078">
    <property type="entry name" value="Ferritin-like_SF"/>
</dbReference>
<sequence length="174" mass="19601">MQNNTKSIFTLRSLMDEDARKFIIGEVQLKNILPEWIAKAGSLKLKTVLEKYLHYVEQHVQEMEGFFEAENIISLSLNNRIMHSFIEEAKEKLSACADSEVTDACLLASVQAINHFKISSYGTAAAFANALGLEKPATIFHEAEISEKQIDDRLSQLAEHEINVRAKAPIVIQR</sequence>
<dbReference type="Gene3D" id="1.20.1260.10">
    <property type="match status" value="1"/>
</dbReference>
<accession>A0A5J5IKN8</accession>
<evidence type="ECO:0000313" key="1">
    <source>
        <dbReference type="EMBL" id="KAA9040607.1"/>
    </source>
</evidence>
<dbReference type="RefSeq" id="WP_150412667.1">
    <property type="nucleotide sequence ID" value="NZ_VYQF01000001.1"/>
</dbReference>
<protein>
    <submittedName>
        <fullName evidence="1">DUF892 family protein</fullName>
    </submittedName>
</protein>
<dbReference type="Proteomes" id="UP000326903">
    <property type="component" value="Unassembled WGS sequence"/>
</dbReference>
<dbReference type="InterPro" id="IPR010287">
    <property type="entry name" value="DUF892_YciF-like"/>
</dbReference>
<dbReference type="PANTHER" id="PTHR30565">
    <property type="entry name" value="PROTEIN YCIF"/>
    <property type="match status" value="1"/>
</dbReference>
<reference evidence="1 2" key="1">
    <citation type="submission" date="2019-09" db="EMBL/GenBank/DDBJ databases">
        <title>Draft genome sequence of Ginsengibacter sp. BR5-29.</title>
        <authorList>
            <person name="Im W.-T."/>
        </authorList>
    </citation>
    <scope>NUCLEOTIDE SEQUENCE [LARGE SCALE GENOMIC DNA]</scope>
    <source>
        <strain evidence="1 2">BR5-29</strain>
    </source>
</reference>
<comment type="caution">
    <text evidence="1">The sequence shown here is derived from an EMBL/GenBank/DDBJ whole genome shotgun (WGS) entry which is preliminary data.</text>
</comment>
<organism evidence="1 2">
    <name type="scientific">Ginsengibacter hankyongi</name>
    <dbReference type="NCBI Taxonomy" id="2607284"/>
    <lineage>
        <taxon>Bacteria</taxon>
        <taxon>Pseudomonadati</taxon>
        <taxon>Bacteroidota</taxon>
        <taxon>Chitinophagia</taxon>
        <taxon>Chitinophagales</taxon>
        <taxon>Chitinophagaceae</taxon>
        <taxon>Ginsengibacter</taxon>
    </lineage>
</organism>
<dbReference type="PANTHER" id="PTHR30565:SF9">
    <property type="entry name" value="PROTEIN YCIF"/>
    <property type="match status" value="1"/>
</dbReference>
<gene>
    <name evidence="1" type="ORF">FW778_00770</name>
</gene>
<evidence type="ECO:0000313" key="2">
    <source>
        <dbReference type="Proteomes" id="UP000326903"/>
    </source>
</evidence>
<dbReference type="Pfam" id="PF05974">
    <property type="entry name" value="DUF892"/>
    <property type="match status" value="1"/>
</dbReference>